<evidence type="ECO:0000313" key="2">
    <source>
        <dbReference type="Proteomes" id="UP000189674"/>
    </source>
</evidence>
<dbReference type="AlphaFoldDB" id="A0A1U9NJ10"/>
<dbReference type="KEGG" id="alus:STSP2_01074"/>
<accession>A0A1U9NJ10</accession>
<dbReference type="OrthoDB" id="5413799at2"/>
<name>A0A1U9NJ10_9BACT</name>
<keyword evidence="2" id="KW-1185">Reference proteome</keyword>
<dbReference type="Pfam" id="PF13479">
    <property type="entry name" value="AAA_24"/>
    <property type="match status" value="1"/>
</dbReference>
<gene>
    <name evidence="1" type="ORF">STSP2_01074</name>
</gene>
<dbReference type="InterPro" id="IPR027417">
    <property type="entry name" value="P-loop_NTPase"/>
</dbReference>
<sequence length="242" mass="26736">MTLLNNIITDPAPSAPKGIIYGPPGVGKTSFGASVSDSLIIDCENGAGSIKCSRTPYLASWEQILGWLRAIEQEDHPYKVIAIDTIDWLLRRIEEHVSGCAGGKTDSTLNRSHGGYGNGKQVLKNYVYQILLPVLDRIVARGIAVLLLAHAKRTEITDIDGITVEKTTPELPDGYLNVMVEWSDFVCLARIDSQDHRYLTTRETPRALAKNRYHLPESLPFEWNAFSEGITQGLSKAFNPKS</sequence>
<dbReference type="STRING" id="1936003.STSP2_01074"/>
<dbReference type="EMBL" id="CP019791">
    <property type="protein sequence ID" value="AQT67922.1"/>
    <property type="molecule type" value="Genomic_DNA"/>
</dbReference>
<organism evidence="1 2">
    <name type="scientific">Anaerohalosphaera lusitana</name>
    <dbReference type="NCBI Taxonomy" id="1936003"/>
    <lineage>
        <taxon>Bacteria</taxon>
        <taxon>Pseudomonadati</taxon>
        <taxon>Planctomycetota</taxon>
        <taxon>Phycisphaerae</taxon>
        <taxon>Sedimentisphaerales</taxon>
        <taxon>Anaerohalosphaeraceae</taxon>
        <taxon>Anaerohalosphaera</taxon>
    </lineage>
</organism>
<proteinExistence type="predicted"/>
<dbReference type="SUPFAM" id="SSF52540">
    <property type="entry name" value="P-loop containing nucleoside triphosphate hydrolases"/>
    <property type="match status" value="1"/>
</dbReference>
<protein>
    <submittedName>
        <fullName evidence="1">Phage nucleotide-binding protein</fullName>
    </submittedName>
</protein>
<dbReference type="RefSeq" id="WP_146660496.1">
    <property type="nucleotide sequence ID" value="NZ_CP019791.1"/>
</dbReference>
<evidence type="ECO:0000313" key="1">
    <source>
        <dbReference type="EMBL" id="AQT67922.1"/>
    </source>
</evidence>
<reference evidence="2" key="1">
    <citation type="submission" date="2017-02" db="EMBL/GenBank/DDBJ databases">
        <title>Comparative genomics and description of representatives of a novel lineage of planctomycetes thriving in anoxic sediments.</title>
        <authorList>
            <person name="Spring S."/>
            <person name="Bunk B."/>
            <person name="Sproer C."/>
        </authorList>
    </citation>
    <scope>NUCLEOTIDE SEQUENCE [LARGE SCALE GENOMIC DNA]</scope>
    <source>
        <strain evidence="2">ST-NAGAB-D1</strain>
    </source>
</reference>
<dbReference type="Proteomes" id="UP000189674">
    <property type="component" value="Chromosome"/>
</dbReference>